<sequence length="113" mass="12871">MVTITMARQLALALPGTEVYNHFGKPAFRANGRTFATLWEPEQRMMVKLSVIDQSVFSAFNPSVIYPVPNKWGLQGCTFFELKDMREDMMTDALTTAWQAVMDKKPVKQPAKR</sequence>
<accession>A0ABW5XT32</accession>
<evidence type="ECO:0000313" key="2">
    <source>
        <dbReference type="Proteomes" id="UP001597601"/>
    </source>
</evidence>
<keyword evidence="1" id="KW-0238">DNA-binding</keyword>
<dbReference type="Proteomes" id="UP001597601">
    <property type="component" value="Unassembled WGS sequence"/>
</dbReference>
<name>A0ABW5XT32_9SPHI</name>
<reference evidence="2" key="1">
    <citation type="journal article" date="2019" name="Int. J. Syst. Evol. Microbiol.">
        <title>The Global Catalogue of Microorganisms (GCM) 10K type strain sequencing project: providing services to taxonomists for standard genome sequencing and annotation.</title>
        <authorList>
            <consortium name="The Broad Institute Genomics Platform"/>
            <consortium name="The Broad Institute Genome Sequencing Center for Infectious Disease"/>
            <person name="Wu L."/>
            <person name="Ma J."/>
        </authorList>
    </citation>
    <scope>NUCLEOTIDE SEQUENCE [LARGE SCALE GENOMIC DNA]</scope>
    <source>
        <strain evidence="2">KCTC 52232</strain>
    </source>
</reference>
<comment type="caution">
    <text evidence="1">The sequence shown here is derived from an EMBL/GenBank/DDBJ whole genome shotgun (WGS) entry which is preliminary data.</text>
</comment>
<dbReference type="RefSeq" id="WP_377128578.1">
    <property type="nucleotide sequence ID" value="NZ_JBHUON010000016.1"/>
</dbReference>
<dbReference type="GO" id="GO:0003677">
    <property type="term" value="F:DNA binding"/>
    <property type="evidence" value="ECO:0007669"/>
    <property type="project" value="UniProtKB-KW"/>
</dbReference>
<dbReference type="InterPro" id="IPR038056">
    <property type="entry name" value="YjbR-like_sf"/>
</dbReference>
<evidence type="ECO:0000313" key="1">
    <source>
        <dbReference type="EMBL" id="MFD2865724.1"/>
    </source>
</evidence>
<dbReference type="InterPro" id="IPR058532">
    <property type="entry name" value="YjbR/MT2646/Rv2570-like"/>
</dbReference>
<proteinExistence type="predicted"/>
<dbReference type="Pfam" id="PF04237">
    <property type="entry name" value="YjbR"/>
    <property type="match status" value="1"/>
</dbReference>
<protein>
    <submittedName>
        <fullName evidence="1">MmcQ/YjbR family DNA-binding protein</fullName>
    </submittedName>
</protein>
<organism evidence="1 2">
    <name type="scientific">Mucilaginibacter antarcticus</name>
    <dbReference type="NCBI Taxonomy" id="1855725"/>
    <lineage>
        <taxon>Bacteria</taxon>
        <taxon>Pseudomonadati</taxon>
        <taxon>Bacteroidota</taxon>
        <taxon>Sphingobacteriia</taxon>
        <taxon>Sphingobacteriales</taxon>
        <taxon>Sphingobacteriaceae</taxon>
        <taxon>Mucilaginibacter</taxon>
    </lineage>
</organism>
<gene>
    <name evidence="1" type="ORF">ACFSYC_13580</name>
</gene>
<keyword evidence="2" id="KW-1185">Reference proteome</keyword>
<dbReference type="EMBL" id="JBHUON010000016">
    <property type="protein sequence ID" value="MFD2865724.1"/>
    <property type="molecule type" value="Genomic_DNA"/>
</dbReference>
<dbReference type="SUPFAM" id="SSF142906">
    <property type="entry name" value="YjbR-like"/>
    <property type="match status" value="1"/>
</dbReference>